<organism evidence="2 3">
    <name type="scientific">Trichonephila clavata</name>
    <name type="common">Joro spider</name>
    <name type="synonym">Nephila clavata</name>
    <dbReference type="NCBI Taxonomy" id="2740835"/>
    <lineage>
        <taxon>Eukaryota</taxon>
        <taxon>Metazoa</taxon>
        <taxon>Ecdysozoa</taxon>
        <taxon>Arthropoda</taxon>
        <taxon>Chelicerata</taxon>
        <taxon>Arachnida</taxon>
        <taxon>Araneae</taxon>
        <taxon>Araneomorphae</taxon>
        <taxon>Entelegynae</taxon>
        <taxon>Araneoidea</taxon>
        <taxon>Nephilidae</taxon>
        <taxon>Trichonephila</taxon>
    </lineage>
</organism>
<comment type="caution">
    <text evidence="2">The sequence shown here is derived from an EMBL/GenBank/DDBJ whole genome shotgun (WGS) entry which is preliminary data.</text>
</comment>
<keyword evidence="1" id="KW-1133">Transmembrane helix</keyword>
<keyword evidence="1" id="KW-0472">Membrane</keyword>
<protein>
    <submittedName>
        <fullName evidence="2">Uncharacterized protein</fullName>
    </submittedName>
</protein>
<sequence length="148" mass="16889">MTGSTPSGKSLWTYCPIYIIVPRSGMNLLLGSPPFINVKPSLDNIGIWYVGIGMKKSFCCKERPNSVMYGIVSGGLYEKWFKDQAFISPLSDRLNVKHEVQKLQLTLEDLKLAFFTLSIGYFLAFLAFLSELLAPNYFDIFTFRIFYQ</sequence>
<accession>A0A8X6KRY3</accession>
<dbReference type="OrthoDB" id="6117597at2759"/>
<proteinExistence type="predicted"/>
<keyword evidence="3" id="KW-1185">Reference proteome</keyword>
<dbReference type="EMBL" id="BMAO01012533">
    <property type="protein sequence ID" value="GFQ82086.1"/>
    <property type="molecule type" value="Genomic_DNA"/>
</dbReference>
<name>A0A8X6KRY3_TRICU</name>
<feature type="transmembrane region" description="Helical" evidence="1">
    <location>
        <begin position="112"/>
        <end position="134"/>
    </location>
</feature>
<keyword evidence="1" id="KW-0812">Transmembrane</keyword>
<dbReference type="AlphaFoldDB" id="A0A8X6KRY3"/>
<evidence type="ECO:0000313" key="2">
    <source>
        <dbReference type="EMBL" id="GFQ82086.1"/>
    </source>
</evidence>
<gene>
    <name evidence="2" type="ORF">TNCT_499731</name>
</gene>
<dbReference type="Proteomes" id="UP000887116">
    <property type="component" value="Unassembled WGS sequence"/>
</dbReference>
<reference evidence="2" key="1">
    <citation type="submission" date="2020-07" db="EMBL/GenBank/DDBJ databases">
        <title>Multicomponent nature underlies the extraordinary mechanical properties of spider dragline silk.</title>
        <authorList>
            <person name="Kono N."/>
            <person name="Nakamura H."/>
            <person name="Mori M."/>
            <person name="Yoshida Y."/>
            <person name="Ohtoshi R."/>
            <person name="Malay A.D."/>
            <person name="Moran D.A.P."/>
            <person name="Tomita M."/>
            <person name="Numata K."/>
            <person name="Arakawa K."/>
        </authorList>
    </citation>
    <scope>NUCLEOTIDE SEQUENCE</scope>
</reference>
<evidence type="ECO:0000256" key="1">
    <source>
        <dbReference type="SAM" id="Phobius"/>
    </source>
</evidence>
<evidence type="ECO:0000313" key="3">
    <source>
        <dbReference type="Proteomes" id="UP000887116"/>
    </source>
</evidence>